<accession>A0ABW2P1U1</accession>
<dbReference type="InterPro" id="IPR036513">
    <property type="entry name" value="STAS_dom_sf"/>
</dbReference>
<proteinExistence type="inferred from homology"/>
<name>A0ABW2P1U1_9ACTN</name>
<comment type="similarity">
    <text evidence="1 2">Belongs to the anti-sigma-factor antagonist family.</text>
</comment>
<dbReference type="InterPro" id="IPR003658">
    <property type="entry name" value="Anti-sigma_ant"/>
</dbReference>
<dbReference type="PANTHER" id="PTHR33495">
    <property type="entry name" value="ANTI-SIGMA FACTOR ANTAGONIST TM_1081-RELATED-RELATED"/>
    <property type="match status" value="1"/>
</dbReference>
<dbReference type="PROSITE" id="PS50801">
    <property type="entry name" value="STAS"/>
    <property type="match status" value="1"/>
</dbReference>
<comment type="caution">
    <text evidence="4">The sequence shown here is derived from an EMBL/GenBank/DDBJ whole genome shotgun (WGS) entry which is preliminary data.</text>
</comment>
<dbReference type="Gene3D" id="3.30.750.24">
    <property type="entry name" value="STAS domain"/>
    <property type="match status" value="1"/>
</dbReference>
<keyword evidence="5" id="KW-1185">Reference proteome</keyword>
<evidence type="ECO:0000313" key="4">
    <source>
        <dbReference type="EMBL" id="MFC7383119.1"/>
    </source>
</evidence>
<evidence type="ECO:0000256" key="2">
    <source>
        <dbReference type="RuleBase" id="RU003749"/>
    </source>
</evidence>
<reference evidence="5" key="1">
    <citation type="journal article" date="2019" name="Int. J. Syst. Evol. Microbiol.">
        <title>The Global Catalogue of Microorganisms (GCM) 10K type strain sequencing project: providing services to taxonomists for standard genome sequencing and annotation.</title>
        <authorList>
            <consortium name="The Broad Institute Genomics Platform"/>
            <consortium name="The Broad Institute Genome Sequencing Center for Infectious Disease"/>
            <person name="Wu L."/>
            <person name="Ma J."/>
        </authorList>
    </citation>
    <scope>NUCLEOTIDE SEQUENCE [LARGE SCALE GENOMIC DNA]</scope>
    <source>
        <strain evidence="5">CECT 7649</strain>
    </source>
</reference>
<evidence type="ECO:0000256" key="1">
    <source>
        <dbReference type="ARBA" id="ARBA00009013"/>
    </source>
</evidence>
<dbReference type="Proteomes" id="UP001596496">
    <property type="component" value="Unassembled WGS sequence"/>
</dbReference>
<evidence type="ECO:0000313" key="5">
    <source>
        <dbReference type="Proteomes" id="UP001596496"/>
    </source>
</evidence>
<dbReference type="SUPFAM" id="SSF52091">
    <property type="entry name" value="SpoIIaa-like"/>
    <property type="match status" value="1"/>
</dbReference>
<gene>
    <name evidence="4" type="ORF">ACFQSB_12940</name>
</gene>
<dbReference type="PANTHER" id="PTHR33495:SF2">
    <property type="entry name" value="ANTI-SIGMA FACTOR ANTAGONIST TM_1081-RELATED"/>
    <property type="match status" value="1"/>
</dbReference>
<dbReference type="Pfam" id="PF13466">
    <property type="entry name" value="STAS_2"/>
    <property type="match status" value="1"/>
</dbReference>
<sequence length="127" mass="13191">MPLKLAIVPHRDPACTVVTLDGELDATTRAKTGQALDGLLAQGCDRVILDVAGLRFCDSGGVWLLLDLRQRVAASGGWVRLAGAEGFLRRLLALTRLDTAFALDPDVAASIAAVAGGAPGSPRDSRS</sequence>
<dbReference type="InterPro" id="IPR058548">
    <property type="entry name" value="MlaB-like_STAS"/>
</dbReference>
<protein>
    <recommendedName>
        <fullName evidence="2">Anti-sigma factor antagonist</fullName>
    </recommendedName>
</protein>
<organism evidence="4 5">
    <name type="scientific">Sphaerisporangium rhizosphaerae</name>
    <dbReference type="NCBI Taxonomy" id="2269375"/>
    <lineage>
        <taxon>Bacteria</taxon>
        <taxon>Bacillati</taxon>
        <taxon>Actinomycetota</taxon>
        <taxon>Actinomycetes</taxon>
        <taxon>Streptosporangiales</taxon>
        <taxon>Streptosporangiaceae</taxon>
        <taxon>Sphaerisporangium</taxon>
    </lineage>
</organism>
<dbReference type="RefSeq" id="WP_380826539.1">
    <property type="nucleotide sequence ID" value="NZ_JBHTCG010000007.1"/>
</dbReference>
<dbReference type="NCBIfam" id="TIGR00377">
    <property type="entry name" value="ant_ant_sig"/>
    <property type="match status" value="1"/>
</dbReference>
<evidence type="ECO:0000259" key="3">
    <source>
        <dbReference type="PROSITE" id="PS50801"/>
    </source>
</evidence>
<dbReference type="EMBL" id="JBHTCG010000007">
    <property type="protein sequence ID" value="MFC7383119.1"/>
    <property type="molecule type" value="Genomic_DNA"/>
</dbReference>
<feature type="domain" description="STAS" evidence="3">
    <location>
        <begin position="17"/>
        <end position="114"/>
    </location>
</feature>
<dbReference type="InterPro" id="IPR002645">
    <property type="entry name" value="STAS_dom"/>
</dbReference>
<dbReference type="CDD" id="cd07043">
    <property type="entry name" value="STAS_anti-anti-sigma_factors"/>
    <property type="match status" value="1"/>
</dbReference>